<protein>
    <recommendedName>
        <fullName evidence="4">Secreted protein</fullName>
    </recommendedName>
</protein>
<feature type="chain" id="PRO_5035901654" description="Secreted protein" evidence="1">
    <location>
        <begin position="28"/>
        <end position="83"/>
    </location>
</feature>
<proteinExistence type="predicted"/>
<accession>A0A8T0GRI1</accession>
<comment type="caution">
    <text evidence="2">The sequence shown here is derived from an EMBL/GenBank/DDBJ whole genome shotgun (WGS) entry which is preliminary data.</text>
</comment>
<name>A0A8T0GRI1_CERPU</name>
<reference evidence="2" key="1">
    <citation type="submission" date="2020-06" db="EMBL/GenBank/DDBJ databases">
        <title>WGS assembly of Ceratodon purpureus strain R40.</title>
        <authorList>
            <person name="Carey S.B."/>
            <person name="Jenkins J."/>
            <person name="Shu S."/>
            <person name="Lovell J.T."/>
            <person name="Sreedasyam A."/>
            <person name="Maumus F."/>
            <person name="Tiley G.P."/>
            <person name="Fernandez-Pozo N."/>
            <person name="Barry K."/>
            <person name="Chen C."/>
            <person name="Wang M."/>
            <person name="Lipzen A."/>
            <person name="Daum C."/>
            <person name="Saski C.A."/>
            <person name="Payton A.C."/>
            <person name="Mcbreen J.C."/>
            <person name="Conrad R.E."/>
            <person name="Kollar L.M."/>
            <person name="Olsson S."/>
            <person name="Huttunen S."/>
            <person name="Landis J.B."/>
            <person name="Wickett N.J."/>
            <person name="Johnson M.G."/>
            <person name="Rensing S.A."/>
            <person name="Grimwood J."/>
            <person name="Schmutz J."/>
            <person name="Mcdaniel S.F."/>
        </authorList>
    </citation>
    <scope>NUCLEOTIDE SEQUENCE</scope>
    <source>
        <strain evidence="2">R40</strain>
    </source>
</reference>
<evidence type="ECO:0000313" key="3">
    <source>
        <dbReference type="Proteomes" id="UP000822688"/>
    </source>
</evidence>
<keyword evidence="1" id="KW-0732">Signal</keyword>
<feature type="signal peptide" evidence="1">
    <location>
        <begin position="1"/>
        <end position="27"/>
    </location>
</feature>
<evidence type="ECO:0000313" key="2">
    <source>
        <dbReference type="EMBL" id="KAG0560794.1"/>
    </source>
</evidence>
<evidence type="ECO:0000256" key="1">
    <source>
        <dbReference type="SAM" id="SignalP"/>
    </source>
</evidence>
<organism evidence="2 3">
    <name type="scientific">Ceratodon purpureus</name>
    <name type="common">Fire moss</name>
    <name type="synonym">Dicranum purpureum</name>
    <dbReference type="NCBI Taxonomy" id="3225"/>
    <lineage>
        <taxon>Eukaryota</taxon>
        <taxon>Viridiplantae</taxon>
        <taxon>Streptophyta</taxon>
        <taxon>Embryophyta</taxon>
        <taxon>Bryophyta</taxon>
        <taxon>Bryophytina</taxon>
        <taxon>Bryopsida</taxon>
        <taxon>Dicranidae</taxon>
        <taxon>Pseudoditrichales</taxon>
        <taxon>Ditrichaceae</taxon>
        <taxon>Ceratodon</taxon>
    </lineage>
</organism>
<dbReference type="EMBL" id="CM026430">
    <property type="protein sequence ID" value="KAG0560794.1"/>
    <property type="molecule type" value="Genomic_DNA"/>
</dbReference>
<keyword evidence="3" id="KW-1185">Reference proteome</keyword>
<dbReference type="Proteomes" id="UP000822688">
    <property type="component" value="Chromosome 9"/>
</dbReference>
<gene>
    <name evidence="2" type="ORF">KC19_9G013900</name>
</gene>
<dbReference type="AlphaFoldDB" id="A0A8T0GRI1"/>
<evidence type="ECO:0008006" key="4">
    <source>
        <dbReference type="Google" id="ProtNLM"/>
    </source>
</evidence>
<sequence>MITNMSLCSRVHVTLLIALSRCLLIDGMRQVQFKFVLLQFLYTIRNVCAELMCKINSVATTQCKGETTSGGTKFYNMLLIKLY</sequence>